<organism evidence="1 2">
    <name type="scientific">Plenodomus tracheiphilus IPT5</name>
    <dbReference type="NCBI Taxonomy" id="1408161"/>
    <lineage>
        <taxon>Eukaryota</taxon>
        <taxon>Fungi</taxon>
        <taxon>Dikarya</taxon>
        <taxon>Ascomycota</taxon>
        <taxon>Pezizomycotina</taxon>
        <taxon>Dothideomycetes</taxon>
        <taxon>Pleosporomycetidae</taxon>
        <taxon>Pleosporales</taxon>
        <taxon>Pleosporineae</taxon>
        <taxon>Leptosphaeriaceae</taxon>
        <taxon>Plenodomus</taxon>
    </lineage>
</organism>
<keyword evidence="2" id="KW-1185">Reference proteome</keyword>
<proteinExistence type="predicted"/>
<evidence type="ECO:0000313" key="1">
    <source>
        <dbReference type="EMBL" id="KAF2849561.1"/>
    </source>
</evidence>
<feature type="non-terminal residue" evidence="1">
    <location>
        <position position="117"/>
    </location>
</feature>
<name>A0A6A7B224_9PLEO</name>
<protein>
    <submittedName>
        <fullName evidence="1">Uncharacterized protein</fullName>
    </submittedName>
</protein>
<dbReference type="Proteomes" id="UP000799423">
    <property type="component" value="Unassembled WGS sequence"/>
</dbReference>
<dbReference type="AlphaFoldDB" id="A0A6A7B224"/>
<evidence type="ECO:0000313" key="2">
    <source>
        <dbReference type="Proteomes" id="UP000799423"/>
    </source>
</evidence>
<sequence length="117" mass="13262">GKLSAKMVDLEENHHQIFAVAVHRPEDASSILSDIYDSMNGPILDFDEIVNVLEREDLIGSKYMALGYNHGVTDDYLPDITSDQPDWEETLDTSHDPTYSKLVQVLSQIPWDQEAKE</sequence>
<reference evidence="1" key="1">
    <citation type="submission" date="2020-01" db="EMBL/GenBank/DDBJ databases">
        <authorList>
            <consortium name="DOE Joint Genome Institute"/>
            <person name="Haridas S."/>
            <person name="Albert R."/>
            <person name="Binder M."/>
            <person name="Bloem J."/>
            <person name="Labutti K."/>
            <person name="Salamov A."/>
            <person name="Andreopoulos B."/>
            <person name="Baker S.E."/>
            <person name="Barry K."/>
            <person name="Bills G."/>
            <person name="Bluhm B.H."/>
            <person name="Cannon C."/>
            <person name="Castanera R."/>
            <person name="Culley D.E."/>
            <person name="Daum C."/>
            <person name="Ezra D."/>
            <person name="Gonzalez J.B."/>
            <person name="Henrissat B."/>
            <person name="Kuo A."/>
            <person name="Liang C."/>
            <person name="Lipzen A."/>
            <person name="Lutzoni F."/>
            <person name="Magnuson J."/>
            <person name="Mondo S."/>
            <person name="Nolan M."/>
            <person name="Ohm R."/>
            <person name="Pangilinan J."/>
            <person name="Park H.-J."/>
            <person name="Ramirez L."/>
            <person name="Alfaro M."/>
            <person name="Sun H."/>
            <person name="Tritt A."/>
            <person name="Yoshinaga Y."/>
            <person name="Zwiers L.-H."/>
            <person name="Turgeon B.G."/>
            <person name="Goodwin S.B."/>
            <person name="Spatafora J.W."/>
            <person name="Crous P.W."/>
            <person name="Grigoriev I.V."/>
        </authorList>
    </citation>
    <scope>NUCLEOTIDE SEQUENCE</scope>
    <source>
        <strain evidence="1">IPT5</strain>
    </source>
</reference>
<gene>
    <name evidence="1" type="ORF">T440DRAFT_368908</name>
</gene>
<accession>A0A6A7B224</accession>
<feature type="non-terminal residue" evidence="1">
    <location>
        <position position="1"/>
    </location>
</feature>
<dbReference type="EMBL" id="MU006311">
    <property type="protein sequence ID" value="KAF2849561.1"/>
    <property type="molecule type" value="Genomic_DNA"/>
</dbReference>